<dbReference type="PROSITE" id="PS51388">
    <property type="entry name" value="GED"/>
    <property type="match status" value="1"/>
</dbReference>
<evidence type="ECO:0000256" key="1">
    <source>
        <dbReference type="ARBA" id="ARBA00022741"/>
    </source>
</evidence>
<organism evidence="6 7">
    <name type="scientific">Rhypophila decipiens</name>
    <dbReference type="NCBI Taxonomy" id="261697"/>
    <lineage>
        <taxon>Eukaryota</taxon>
        <taxon>Fungi</taxon>
        <taxon>Dikarya</taxon>
        <taxon>Ascomycota</taxon>
        <taxon>Pezizomycotina</taxon>
        <taxon>Sordariomycetes</taxon>
        <taxon>Sordariomycetidae</taxon>
        <taxon>Sordariales</taxon>
        <taxon>Naviculisporaceae</taxon>
        <taxon>Rhypophila</taxon>
    </lineage>
</organism>
<dbReference type="InterPro" id="IPR000375">
    <property type="entry name" value="Dynamin_stalk"/>
</dbReference>
<dbReference type="Gene3D" id="3.40.50.300">
    <property type="entry name" value="P-loop containing nucleotide triphosphate hydrolases"/>
    <property type="match status" value="1"/>
</dbReference>
<evidence type="ECO:0000259" key="4">
    <source>
        <dbReference type="PROSITE" id="PS51388"/>
    </source>
</evidence>
<dbReference type="PRINTS" id="PR00195">
    <property type="entry name" value="DYNAMIN"/>
</dbReference>
<dbReference type="SMART" id="SM00053">
    <property type="entry name" value="DYNc"/>
    <property type="match status" value="1"/>
</dbReference>
<dbReference type="GO" id="GO:0016020">
    <property type="term" value="C:membrane"/>
    <property type="evidence" value="ECO:0007669"/>
    <property type="project" value="TreeGrafter"/>
</dbReference>
<dbReference type="InterPro" id="IPR001401">
    <property type="entry name" value="Dynamin_GTPase"/>
</dbReference>
<dbReference type="InterPro" id="IPR027417">
    <property type="entry name" value="P-loop_NTPase"/>
</dbReference>
<keyword evidence="1" id="KW-0547">Nucleotide-binding</keyword>
<dbReference type="GO" id="GO:0048312">
    <property type="term" value="P:intracellular distribution of mitochondria"/>
    <property type="evidence" value="ECO:0007669"/>
    <property type="project" value="TreeGrafter"/>
</dbReference>
<reference evidence="6" key="1">
    <citation type="journal article" date="2023" name="Mol. Phylogenet. Evol.">
        <title>Genome-scale phylogeny and comparative genomics of the fungal order Sordariales.</title>
        <authorList>
            <person name="Hensen N."/>
            <person name="Bonometti L."/>
            <person name="Westerberg I."/>
            <person name="Brannstrom I.O."/>
            <person name="Guillou S."/>
            <person name="Cros-Aarteil S."/>
            <person name="Calhoun S."/>
            <person name="Haridas S."/>
            <person name="Kuo A."/>
            <person name="Mondo S."/>
            <person name="Pangilinan J."/>
            <person name="Riley R."/>
            <person name="LaButti K."/>
            <person name="Andreopoulos B."/>
            <person name="Lipzen A."/>
            <person name="Chen C."/>
            <person name="Yan M."/>
            <person name="Daum C."/>
            <person name="Ng V."/>
            <person name="Clum A."/>
            <person name="Steindorff A."/>
            <person name="Ohm R.A."/>
            <person name="Martin F."/>
            <person name="Silar P."/>
            <person name="Natvig D.O."/>
            <person name="Lalanne C."/>
            <person name="Gautier V."/>
            <person name="Ament-Velasquez S.L."/>
            <person name="Kruys A."/>
            <person name="Hutchinson M.I."/>
            <person name="Powell A.J."/>
            <person name="Barry K."/>
            <person name="Miller A.N."/>
            <person name="Grigoriev I.V."/>
            <person name="Debuchy R."/>
            <person name="Gladieux P."/>
            <person name="Hiltunen Thoren M."/>
            <person name="Johannesson H."/>
        </authorList>
    </citation>
    <scope>NUCLEOTIDE SEQUENCE</scope>
    <source>
        <strain evidence="6">PSN293</strain>
    </source>
</reference>
<gene>
    <name evidence="6" type="ORF">QBC37DRAFT_427378</name>
</gene>
<feature type="compositionally biased region" description="Low complexity" evidence="3">
    <location>
        <begin position="718"/>
        <end position="740"/>
    </location>
</feature>
<feature type="compositionally biased region" description="Basic and acidic residues" evidence="3">
    <location>
        <begin position="751"/>
        <end position="769"/>
    </location>
</feature>
<dbReference type="SUPFAM" id="SSF52540">
    <property type="entry name" value="P-loop containing nucleoside triphosphate hydrolases"/>
    <property type="match status" value="1"/>
</dbReference>
<protein>
    <submittedName>
        <fullName evidence="6">P-loop containing nucleoside triphosphate hydrolase protein</fullName>
    </submittedName>
</protein>
<dbReference type="EMBL" id="MU858155">
    <property type="protein sequence ID" value="KAK4211159.1"/>
    <property type="molecule type" value="Genomic_DNA"/>
</dbReference>
<dbReference type="Pfam" id="PF01031">
    <property type="entry name" value="Dynamin_M"/>
    <property type="match status" value="1"/>
</dbReference>
<dbReference type="Proteomes" id="UP001301769">
    <property type="component" value="Unassembled WGS sequence"/>
</dbReference>
<dbReference type="InterPro" id="IPR030381">
    <property type="entry name" value="G_DYNAMIN_dom"/>
</dbReference>
<keyword evidence="6" id="KW-0378">Hydrolase</keyword>
<dbReference type="PANTHER" id="PTHR11566:SF149">
    <property type="entry name" value="GTPASE, PUTATIVE (AFU_ORTHOLOGUE AFUA_6G11890)-RELATED"/>
    <property type="match status" value="1"/>
</dbReference>
<feature type="compositionally biased region" description="Polar residues" evidence="3">
    <location>
        <begin position="770"/>
        <end position="782"/>
    </location>
</feature>
<dbReference type="GO" id="GO:0016559">
    <property type="term" value="P:peroxisome fission"/>
    <property type="evidence" value="ECO:0007669"/>
    <property type="project" value="TreeGrafter"/>
</dbReference>
<dbReference type="GO" id="GO:0005525">
    <property type="term" value="F:GTP binding"/>
    <property type="evidence" value="ECO:0007669"/>
    <property type="project" value="InterPro"/>
</dbReference>
<dbReference type="GO" id="GO:0003924">
    <property type="term" value="F:GTPase activity"/>
    <property type="evidence" value="ECO:0007669"/>
    <property type="project" value="InterPro"/>
</dbReference>
<feature type="domain" description="Dynamin-type G" evidence="5">
    <location>
        <begin position="48"/>
        <end position="339"/>
    </location>
</feature>
<feature type="domain" description="GED" evidence="4">
    <location>
        <begin position="625"/>
        <end position="716"/>
    </location>
</feature>
<dbReference type="PROSITE" id="PS51718">
    <property type="entry name" value="G_DYNAMIN_2"/>
    <property type="match status" value="1"/>
</dbReference>
<evidence type="ECO:0000256" key="3">
    <source>
        <dbReference type="SAM" id="MobiDB-lite"/>
    </source>
</evidence>
<dbReference type="InterPro" id="IPR020850">
    <property type="entry name" value="GED_dom"/>
</dbReference>
<dbReference type="GO" id="GO:0000266">
    <property type="term" value="P:mitochondrial fission"/>
    <property type="evidence" value="ECO:0007669"/>
    <property type="project" value="TreeGrafter"/>
</dbReference>
<name>A0AAN6Y204_9PEZI</name>
<reference evidence="6" key="2">
    <citation type="submission" date="2023-05" db="EMBL/GenBank/DDBJ databases">
        <authorList>
            <consortium name="Lawrence Berkeley National Laboratory"/>
            <person name="Steindorff A."/>
            <person name="Hensen N."/>
            <person name="Bonometti L."/>
            <person name="Westerberg I."/>
            <person name="Brannstrom I.O."/>
            <person name="Guillou S."/>
            <person name="Cros-Aarteil S."/>
            <person name="Calhoun S."/>
            <person name="Haridas S."/>
            <person name="Kuo A."/>
            <person name="Mondo S."/>
            <person name="Pangilinan J."/>
            <person name="Riley R."/>
            <person name="Labutti K."/>
            <person name="Andreopoulos B."/>
            <person name="Lipzen A."/>
            <person name="Chen C."/>
            <person name="Yanf M."/>
            <person name="Daum C."/>
            <person name="Ng V."/>
            <person name="Clum A."/>
            <person name="Ohm R."/>
            <person name="Martin F."/>
            <person name="Silar P."/>
            <person name="Natvig D."/>
            <person name="Lalanne C."/>
            <person name="Gautier V."/>
            <person name="Ament-Velasquez S.L."/>
            <person name="Kruys A."/>
            <person name="Hutchinson M.I."/>
            <person name="Powell A.J."/>
            <person name="Barry K."/>
            <person name="Miller A.N."/>
            <person name="Grigoriev I.V."/>
            <person name="Debuchy R."/>
            <person name="Gladieux P."/>
            <person name="Thoren M.H."/>
            <person name="Johannesson H."/>
        </authorList>
    </citation>
    <scope>NUCLEOTIDE SEQUENCE</scope>
    <source>
        <strain evidence="6">PSN293</strain>
    </source>
</reference>
<dbReference type="FunFam" id="3.40.50.300:FF:001425">
    <property type="entry name" value="Dynamin GTPase, putative"/>
    <property type="match status" value="1"/>
</dbReference>
<dbReference type="Gene3D" id="1.20.120.1240">
    <property type="entry name" value="Dynamin, middle domain"/>
    <property type="match status" value="1"/>
</dbReference>
<evidence type="ECO:0000256" key="2">
    <source>
        <dbReference type="ARBA" id="ARBA00023134"/>
    </source>
</evidence>
<dbReference type="Pfam" id="PF00350">
    <property type="entry name" value="Dynamin_N"/>
    <property type="match status" value="1"/>
</dbReference>
<proteinExistence type="predicted"/>
<dbReference type="InterPro" id="IPR022812">
    <property type="entry name" value="Dynamin"/>
</dbReference>
<dbReference type="AlphaFoldDB" id="A0AAN6Y204"/>
<dbReference type="CDD" id="cd08771">
    <property type="entry name" value="DLP_1"/>
    <property type="match status" value="1"/>
</dbReference>
<dbReference type="GO" id="GO:0008017">
    <property type="term" value="F:microtubule binding"/>
    <property type="evidence" value="ECO:0007669"/>
    <property type="project" value="TreeGrafter"/>
</dbReference>
<dbReference type="GO" id="GO:0005874">
    <property type="term" value="C:microtubule"/>
    <property type="evidence" value="ECO:0007669"/>
    <property type="project" value="TreeGrafter"/>
</dbReference>
<keyword evidence="2" id="KW-0342">GTP-binding</keyword>
<evidence type="ECO:0000259" key="5">
    <source>
        <dbReference type="PROSITE" id="PS51718"/>
    </source>
</evidence>
<evidence type="ECO:0000313" key="7">
    <source>
        <dbReference type="Proteomes" id="UP001301769"/>
    </source>
</evidence>
<accession>A0AAN6Y204</accession>
<comment type="caution">
    <text evidence="6">The sequence shown here is derived from an EMBL/GenBank/DDBJ whole genome shotgun (WGS) entry which is preliminary data.</text>
</comment>
<keyword evidence="7" id="KW-1185">Reference proteome</keyword>
<dbReference type="GO" id="GO:0006897">
    <property type="term" value="P:endocytosis"/>
    <property type="evidence" value="ECO:0007669"/>
    <property type="project" value="TreeGrafter"/>
</dbReference>
<evidence type="ECO:0000313" key="6">
    <source>
        <dbReference type="EMBL" id="KAK4211159.1"/>
    </source>
</evidence>
<sequence length="860" mass="96285">MPHATEESVSVEPVDSGIDTTALHQLDGEPRQLLDTIDKLRYLGVDSYVELPQIIVVGDQSSGKSSVLEAISRVKFPAKSGLCTRFATELVLRTSPDRKVEAQVIHPRNGFGVDHPVQPLEGYNKSSLGPDELEKIMEEAKTHMGISPQGNGFSQSVLRVQIQGPDLPQLTLVDLPGFFHVATSKASIEGREVVESLTAQYMAQKSSIILAVIAANNDLENQVVLEKARRYDPRRERTLGIITKPDTLEQNSQRQRNYINVARNRDDSEYRFKLGWHVLRNRNELESEANTSYEDRDKNEKEFFQSTMWKTLGSGNKGIAELRGRLSSVLFDHVKQSLPEVIRGIEDAVTKRRERLIGLGDTRSSPGQHRAYLGGISSRFERLSRDAVRGIYSDDAFFGGGMESDDSSPADAPSHRKLRAQIRALNRAFAYVLSDKGLTRVVRMPGGNCLPESWQNNTESSYNFVHTITSSYDQFEDPVEVSWKDLNEEIKLEAMSEQGTELPGSMNPSLAFKLFKKQVSPWQGIATKHIQLVMDGVRDFIDELLNHAVVDSTTRDAILLECVEPFLEQKENVLAEKLEELLGHYKGDYACQVDEAFLKQLSARVQRRMLSIRDFKTANVSEFNTEGVIDSMLTYYEMSLSTFTENIMILAVENCLIRKIPEMFQSTMVNSMDDEMLARLGSETRSVREEREMLQQDLKILDGGLNECKRYRPREAAASRPSRSSADKPSSSSNGSPSPMRRLKKQPNHPTVEKKPEAMKPREADKKPQGSENRTNAPNQSIFKPVPANTPSVNKPLFNNVPNSALTPPRSEHGRKSSTGSSVSPSPPAQYTPPVFNWNVGILKDSRATAQTSGDQEEQL</sequence>
<feature type="region of interest" description="Disordered" evidence="3">
    <location>
        <begin position="711"/>
        <end position="837"/>
    </location>
</feature>
<dbReference type="PANTHER" id="PTHR11566">
    <property type="entry name" value="DYNAMIN"/>
    <property type="match status" value="1"/>
</dbReference>
<dbReference type="InterPro" id="IPR045063">
    <property type="entry name" value="Dynamin_N"/>
</dbReference>
<dbReference type="GO" id="GO:0005739">
    <property type="term" value="C:mitochondrion"/>
    <property type="evidence" value="ECO:0007669"/>
    <property type="project" value="TreeGrafter"/>
</dbReference>